<evidence type="ECO:0000313" key="3">
    <source>
        <dbReference type="Proteomes" id="UP000663838"/>
    </source>
</evidence>
<name>A0A821KIA1_9BILA</name>
<keyword evidence="1" id="KW-1133">Transmembrane helix</keyword>
<gene>
    <name evidence="2" type="ORF">TOA249_LOCUS19465</name>
</gene>
<dbReference type="Proteomes" id="UP000663838">
    <property type="component" value="Unassembled WGS sequence"/>
</dbReference>
<feature type="transmembrane region" description="Helical" evidence="1">
    <location>
        <begin position="133"/>
        <end position="155"/>
    </location>
</feature>
<protein>
    <recommendedName>
        <fullName evidence="4">G protein-coupled receptor</fullName>
    </recommendedName>
</protein>
<evidence type="ECO:0008006" key="4">
    <source>
        <dbReference type="Google" id="ProtNLM"/>
    </source>
</evidence>
<proteinExistence type="predicted"/>
<sequence>MYDGGVIFMVWTAFERHIIVFHEQWISTKKRRIIIHYLPMLFLILYIFIYYTYAIYYFPCENTYDYTLPYCNDFPCYTYNPIMDIYDWIANITSPTFLEALLSLAFIFRVLWQKHHFHLPMHWRKHRKMTIQLMSLSSLNMAFNMPLCIINIAYFCGLPNDIVAEMTHYRVQKFLDNSLTSDGITVAGGHGHGSEPNQLKSPVDVYVDDSSNHRIQMWPIGATIGITVVDTEGTGEYENRVGYFHKRKDFAEAKEMSIEEQINSLRNKLKWN</sequence>
<feature type="transmembrane region" description="Helical" evidence="1">
    <location>
        <begin position="88"/>
        <end position="112"/>
    </location>
</feature>
<evidence type="ECO:0000256" key="1">
    <source>
        <dbReference type="SAM" id="Phobius"/>
    </source>
</evidence>
<comment type="caution">
    <text evidence="2">The sequence shown here is derived from an EMBL/GenBank/DDBJ whole genome shotgun (WGS) entry which is preliminary data.</text>
</comment>
<organism evidence="2 3">
    <name type="scientific">Rotaria socialis</name>
    <dbReference type="NCBI Taxonomy" id="392032"/>
    <lineage>
        <taxon>Eukaryota</taxon>
        <taxon>Metazoa</taxon>
        <taxon>Spiralia</taxon>
        <taxon>Gnathifera</taxon>
        <taxon>Rotifera</taxon>
        <taxon>Eurotatoria</taxon>
        <taxon>Bdelloidea</taxon>
        <taxon>Philodinida</taxon>
        <taxon>Philodinidae</taxon>
        <taxon>Rotaria</taxon>
    </lineage>
</organism>
<evidence type="ECO:0000313" key="2">
    <source>
        <dbReference type="EMBL" id="CAF4738466.1"/>
    </source>
</evidence>
<keyword evidence="1" id="KW-0812">Transmembrane</keyword>
<dbReference type="AlphaFoldDB" id="A0A821KIA1"/>
<feature type="transmembrane region" description="Helical" evidence="1">
    <location>
        <begin position="37"/>
        <end position="58"/>
    </location>
</feature>
<dbReference type="Gene3D" id="1.20.1070.10">
    <property type="entry name" value="Rhodopsin 7-helix transmembrane proteins"/>
    <property type="match status" value="1"/>
</dbReference>
<dbReference type="EMBL" id="CAJOBS010001520">
    <property type="protein sequence ID" value="CAF4738466.1"/>
    <property type="molecule type" value="Genomic_DNA"/>
</dbReference>
<accession>A0A821KIA1</accession>
<keyword evidence="1" id="KW-0472">Membrane</keyword>
<reference evidence="2" key="1">
    <citation type="submission" date="2021-02" db="EMBL/GenBank/DDBJ databases">
        <authorList>
            <person name="Nowell W R."/>
        </authorList>
    </citation>
    <scope>NUCLEOTIDE SEQUENCE</scope>
</reference>